<gene>
    <name evidence="1" type="ORF">PAMC26510_33945</name>
</gene>
<reference evidence="1 2" key="1">
    <citation type="submission" date="2017-03" db="EMBL/GenBank/DDBJ databases">
        <title>Genome analysis of strain PAMC 26510.</title>
        <authorList>
            <person name="Oh H.-M."/>
            <person name="Yang J.-A."/>
        </authorList>
    </citation>
    <scope>NUCLEOTIDE SEQUENCE [LARGE SCALE GENOMIC DNA]</scope>
    <source>
        <strain evidence="1 2">PAMC 26510</strain>
    </source>
</reference>
<protein>
    <submittedName>
        <fullName evidence="1">Methylisocitrate lyase</fullName>
    </submittedName>
</protein>
<evidence type="ECO:0000313" key="1">
    <source>
        <dbReference type="EMBL" id="OTP66843.1"/>
    </source>
</evidence>
<dbReference type="PANTHER" id="PTHR42905:SF2">
    <property type="entry name" value="PHOSPHOENOLPYRUVATE CARBOXYLASE FAMILY PROTEIN"/>
    <property type="match status" value="1"/>
</dbReference>
<dbReference type="EMBL" id="NBTY01000199">
    <property type="protein sequence ID" value="OTP66843.1"/>
    <property type="molecule type" value="Genomic_DNA"/>
</dbReference>
<keyword evidence="1" id="KW-0456">Lyase</keyword>
<dbReference type="InterPro" id="IPR015813">
    <property type="entry name" value="Pyrv/PenolPyrv_kinase-like_dom"/>
</dbReference>
<dbReference type="SUPFAM" id="SSF51621">
    <property type="entry name" value="Phosphoenolpyruvate/pyruvate domain"/>
    <property type="match status" value="1"/>
</dbReference>
<dbReference type="PROSITE" id="PS00161">
    <property type="entry name" value="ISOCITRATE_LYASE"/>
    <property type="match status" value="1"/>
</dbReference>
<dbReference type="Pfam" id="PF13714">
    <property type="entry name" value="PEP_mutase"/>
    <property type="match status" value="1"/>
</dbReference>
<sequence length="291" mass="30784">MSDPVASSRSKRLRQLLDSGQLTVAPGVYDGLTARLAEQAGFSALYMTGAGTSASFGLPDYGLLTMTEMVANAARIVACTTLPLIADADTGYGNELNVTRTVRAYEQAGVSAIHIEDQVAPKRCGHLDGKELISTAEFVAKIRAALAARHDPDFTIIARTDANGVLGFDEAIARANSALAAGADIAFVEAPSDLEQIAAVPKRVNGPCLFNIVRGGKSPDTALRDLQKLGYTLAILPSVLLASVMQTCESTLKDLRATGVPPASSTALSARERFRRMGADDWDALRTQFID</sequence>
<dbReference type="InterPro" id="IPR018523">
    <property type="entry name" value="Isocitrate_lyase_ph_CS"/>
</dbReference>
<name>A0A242M7N0_CABSO</name>
<dbReference type="InterPro" id="IPR040442">
    <property type="entry name" value="Pyrv_kinase-like_dom_sf"/>
</dbReference>
<dbReference type="CDD" id="cd00377">
    <property type="entry name" value="ICL_PEPM"/>
    <property type="match status" value="1"/>
</dbReference>
<dbReference type="PANTHER" id="PTHR42905">
    <property type="entry name" value="PHOSPHOENOLPYRUVATE CARBOXYLASE"/>
    <property type="match status" value="1"/>
</dbReference>
<dbReference type="InterPro" id="IPR039556">
    <property type="entry name" value="ICL/PEPM"/>
</dbReference>
<dbReference type="Proteomes" id="UP000194546">
    <property type="component" value="Unassembled WGS sequence"/>
</dbReference>
<comment type="caution">
    <text evidence="1">The sequence shown here is derived from an EMBL/GenBank/DDBJ whole genome shotgun (WGS) entry which is preliminary data.</text>
</comment>
<evidence type="ECO:0000313" key="2">
    <source>
        <dbReference type="Proteomes" id="UP000194546"/>
    </source>
</evidence>
<dbReference type="GO" id="GO:0016833">
    <property type="term" value="F:oxo-acid-lyase activity"/>
    <property type="evidence" value="ECO:0007669"/>
    <property type="project" value="UniProtKB-ARBA"/>
</dbReference>
<dbReference type="RefSeq" id="WP_086383661.1">
    <property type="nucleotide sequence ID" value="NZ_NBTY01000199.1"/>
</dbReference>
<organism evidence="1 2">
    <name type="scientific">Caballeronia sordidicola</name>
    <name type="common">Burkholderia sordidicola</name>
    <dbReference type="NCBI Taxonomy" id="196367"/>
    <lineage>
        <taxon>Bacteria</taxon>
        <taxon>Pseudomonadati</taxon>
        <taxon>Pseudomonadota</taxon>
        <taxon>Betaproteobacteria</taxon>
        <taxon>Burkholderiales</taxon>
        <taxon>Burkholderiaceae</taxon>
        <taxon>Caballeronia</taxon>
    </lineage>
</organism>
<dbReference type="Gene3D" id="3.20.20.60">
    <property type="entry name" value="Phosphoenolpyruvate-binding domains"/>
    <property type="match status" value="1"/>
</dbReference>
<accession>A0A242M7N0</accession>
<proteinExistence type="predicted"/>
<dbReference type="AlphaFoldDB" id="A0A242M7N0"/>